<gene>
    <name evidence="1" type="ORF">K491DRAFT_203026</name>
</gene>
<reference evidence="1" key="1">
    <citation type="journal article" date="2020" name="Stud. Mycol.">
        <title>101 Dothideomycetes genomes: a test case for predicting lifestyles and emergence of pathogens.</title>
        <authorList>
            <person name="Haridas S."/>
            <person name="Albert R."/>
            <person name="Binder M."/>
            <person name="Bloem J."/>
            <person name="Labutti K."/>
            <person name="Salamov A."/>
            <person name="Andreopoulos B."/>
            <person name="Baker S."/>
            <person name="Barry K."/>
            <person name="Bills G."/>
            <person name="Bluhm B."/>
            <person name="Cannon C."/>
            <person name="Castanera R."/>
            <person name="Culley D."/>
            <person name="Daum C."/>
            <person name="Ezra D."/>
            <person name="Gonzalez J."/>
            <person name="Henrissat B."/>
            <person name="Kuo A."/>
            <person name="Liang C."/>
            <person name="Lipzen A."/>
            <person name="Lutzoni F."/>
            <person name="Magnuson J."/>
            <person name="Mondo S."/>
            <person name="Nolan M."/>
            <person name="Ohm R."/>
            <person name="Pangilinan J."/>
            <person name="Park H.-J."/>
            <person name="Ramirez L."/>
            <person name="Alfaro M."/>
            <person name="Sun H."/>
            <person name="Tritt A."/>
            <person name="Yoshinaga Y."/>
            <person name="Zwiers L.-H."/>
            <person name="Turgeon B."/>
            <person name="Goodwin S."/>
            <person name="Spatafora J."/>
            <person name="Crous P."/>
            <person name="Grigoriev I."/>
        </authorList>
    </citation>
    <scope>NUCLEOTIDE SEQUENCE</scope>
    <source>
        <strain evidence="1">CBS 122681</strain>
    </source>
</reference>
<dbReference type="Proteomes" id="UP000799324">
    <property type="component" value="Unassembled WGS sequence"/>
</dbReference>
<sequence length="213" mass="22625">MTASTPALSLNIQVRCLAFQQKEHAPARRCCKPRASYRSPAPVCALAARTTVCTLRLKLRPRFGYCRNNPPNSTSAYTRRLTFSSNLGSACSSSGYDAGSSLSRVAGKQTTIAHDASIYSPRSALSSLSGAASCPVPSGCQAIVELFSLAAGRSRCKRLRRALLCDLRAAPRHGTARVAHCFLCQSSSTLSSLSSIQKSSPNQAVLIAQISSQ</sequence>
<proteinExistence type="predicted"/>
<name>A0A6A6TGQ7_9PLEO</name>
<evidence type="ECO:0000313" key="1">
    <source>
        <dbReference type="EMBL" id="KAF2659219.1"/>
    </source>
</evidence>
<accession>A0A6A6TGQ7</accession>
<keyword evidence="2" id="KW-1185">Reference proteome</keyword>
<evidence type="ECO:0000313" key="2">
    <source>
        <dbReference type="Proteomes" id="UP000799324"/>
    </source>
</evidence>
<protein>
    <submittedName>
        <fullName evidence="1">Uncharacterized protein</fullName>
    </submittedName>
</protein>
<organism evidence="1 2">
    <name type="scientific">Lophiostoma macrostomum CBS 122681</name>
    <dbReference type="NCBI Taxonomy" id="1314788"/>
    <lineage>
        <taxon>Eukaryota</taxon>
        <taxon>Fungi</taxon>
        <taxon>Dikarya</taxon>
        <taxon>Ascomycota</taxon>
        <taxon>Pezizomycotina</taxon>
        <taxon>Dothideomycetes</taxon>
        <taxon>Pleosporomycetidae</taxon>
        <taxon>Pleosporales</taxon>
        <taxon>Lophiostomataceae</taxon>
        <taxon>Lophiostoma</taxon>
    </lineage>
</organism>
<dbReference type="EMBL" id="MU004308">
    <property type="protein sequence ID" value="KAF2659219.1"/>
    <property type="molecule type" value="Genomic_DNA"/>
</dbReference>
<dbReference type="AlphaFoldDB" id="A0A6A6TGQ7"/>